<sequence>MKKYLALLLLPISIACNGADKDIEMVKAYVTQTKLETNEICSDLLWYEFDSTYTNDGQLELVKLGILKKVDSKNPSKTKVALNEGASAYLERGFGDDNFSICATGKPIKTIEKIERVGTNNVIKVSLKVDNSKVSKWFLDKSLEKTKLKNMQKQFIEDEVLYFEVVNGIVWKRYSE</sequence>
<accession>A0A654KFA8</accession>
<evidence type="ECO:0000313" key="3">
    <source>
        <dbReference type="Proteomes" id="UP000007472"/>
    </source>
</evidence>
<reference evidence="2 3" key="1">
    <citation type="journal article" date="2011" name="J. Bacteriol.">
        <title>Genome sequence of Taylorella equigenitalis MCE9, the causative agent of contagious equine metritis.</title>
        <authorList>
            <person name="Hebert L."/>
            <person name="Moumen B."/>
            <person name="Duquesne F."/>
            <person name="Breuil M.F."/>
            <person name="Laugier C."/>
            <person name="Batto J.M."/>
            <person name="Renault P."/>
            <person name="Petry S."/>
        </authorList>
    </citation>
    <scope>NUCLEOTIDE SEQUENCE [LARGE SCALE GENOMIC DNA]</scope>
    <source>
        <strain evidence="2 3">MCE9</strain>
    </source>
</reference>
<proteinExistence type="predicted"/>
<dbReference type="KEGG" id="teq:TEQUI_0134"/>
<evidence type="ECO:0008006" key="4">
    <source>
        <dbReference type="Google" id="ProtNLM"/>
    </source>
</evidence>
<dbReference type="EMBL" id="CP002456">
    <property type="protein sequence ID" value="ADU91090.1"/>
    <property type="molecule type" value="Genomic_DNA"/>
</dbReference>
<name>A0A654KFA8_TAYEM</name>
<feature type="chain" id="PRO_5024822787" description="Lipoprotein" evidence="1">
    <location>
        <begin position="19"/>
        <end position="176"/>
    </location>
</feature>
<evidence type="ECO:0000313" key="2">
    <source>
        <dbReference type="EMBL" id="ADU91090.1"/>
    </source>
</evidence>
<dbReference type="Proteomes" id="UP000007472">
    <property type="component" value="Chromosome"/>
</dbReference>
<keyword evidence="1" id="KW-0732">Signal</keyword>
<feature type="signal peptide" evidence="1">
    <location>
        <begin position="1"/>
        <end position="18"/>
    </location>
</feature>
<protein>
    <recommendedName>
        <fullName evidence="4">Lipoprotein</fullName>
    </recommendedName>
</protein>
<gene>
    <name evidence="2" type="ordered locus">TEQUI_0134</name>
</gene>
<organism evidence="2 3">
    <name type="scientific">Taylorella equigenitalis (strain MCE9)</name>
    <dbReference type="NCBI Taxonomy" id="937774"/>
    <lineage>
        <taxon>Bacteria</taxon>
        <taxon>Pseudomonadati</taxon>
        <taxon>Pseudomonadota</taxon>
        <taxon>Betaproteobacteria</taxon>
        <taxon>Burkholderiales</taxon>
        <taxon>Alcaligenaceae</taxon>
        <taxon>Taylorella</taxon>
    </lineage>
</organism>
<evidence type="ECO:0000256" key="1">
    <source>
        <dbReference type="SAM" id="SignalP"/>
    </source>
</evidence>
<dbReference type="PROSITE" id="PS51257">
    <property type="entry name" value="PROKAR_LIPOPROTEIN"/>
    <property type="match status" value="1"/>
</dbReference>
<dbReference type="AlphaFoldDB" id="A0A654KFA8"/>